<reference evidence="2" key="2">
    <citation type="submission" date="2022-06" db="EMBL/GenBank/DDBJ databases">
        <authorList>
            <person name="Holder M.E."/>
            <person name="Ajami N.J."/>
            <person name="Petrosino J.F."/>
        </authorList>
    </citation>
    <scope>NUCLEOTIDE SEQUENCE</scope>
    <source>
        <strain evidence="2">RMA 8861</strain>
    </source>
</reference>
<name>A0A9N7PKJ1_CLOSE</name>
<protein>
    <submittedName>
        <fullName evidence="1">Uncharacterized protein</fullName>
    </submittedName>
</protein>
<dbReference type="Proteomes" id="UP001055437">
    <property type="component" value="Chromosome"/>
</dbReference>
<dbReference type="Proteomes" id="UP000280586">
    <property type="component" value="Chromosome"/>
</dbReference>
<keyword evidence="4" id="KW-1185">Reference proteome</keyword>
<reference evidence="1 3" key="1">
    <citation type="submission" date="2017-09" db="EMBL/GenBank/DDBJ databases">
        <authorList>
            <person name="Thomas P."/>
            <person name="Seyboldt C."/>
        </authorList>
    </citation>
    <scope>NUCLEOTIDE SEQUENCE [LARGE SCALE GENOMIC DNA]</scope>
    <source>
        <strain evidence="1 3">DSM 7534</strain>
    </source>
</reference>
<gene>
    <name evidence="1" type="ORF">CP523_15450</name>
    <name evidence="2" type="ORF">NH397_07925</name>
</gene>
<evidence type="ECO:0000313" key="2">
    <source>
        <dbReference type="EMBL" id="USS02330.1"/>
    </source>
</evidence>
<dbReference type="KEGG" id="csep:CP523_15450"/>
<sequence>MKNGIIIDVKTIPIGMLNIYQEIIDYVNYRHTESFSLNVPPVVGNECGALVPQRHGGLSYKIVENKGDIKIIDTENFGRLQIYGPNDADSDVTNYTRY</sequence>
<dbReference type="GeneID" id="303562086"/>
<proteinExistence type="predicted"/>
<dbReference type="RefSeq" id="WP_243106756.1">
    <property type="nucleotide sequence ID" value="NZ_CP023671.1"/>
</dbReference>
<organism evidence="1 3">
    <name type="scientific">Clostridium septicum</name>
    <dbReference type="NCBI Taxonomy" id="1504"/>
    <lineage>
        <taxon>Bacteria</taxon>
        <taxon>Bacillati</taxon>
        <taxon>Bacillota</taxon>
        <taxon>Clostridia</taxon>
        <taxon>Eubacteriales</taxon>
        <taxon>Clostridiaceae</taxon>
        <taxon>Clostridium</taxon>
    </lineage>
</organism>
<evidence type="ECO:0000313" key="3">
    <source>
        <dbReference type="Proteomes" id="UP000280586"/>
    </source>
</evidence>
<accession>A0A9N7PKJ1</accession>
<evidence type="ECO:0000313" key="4">
    <source>
        <dbReference type="Proteomes" id="UP001055437"/>
    </source>
</evidence>
<dbReference type="AlphaFoldDB" id="A0A9N7PKJ1"/>
<dbReference type="EMBL" id="CP099799">
    <property type="protein sequence ID" value="USS02330.1"/>
    <property type="molecule type" value="Genomic_DNA"/>
</dbReference>
<evidence type="ECO:0000313" key="1">
    <source>
        <dbReference type="EMBL" id="AYE35715.1"/>
    </source>
</evidence>
<dbReference type="EMBL" id="CP023671">
    <property type="protein sequence ID" value="AYE35715.1"/>
    <property type="molecule type" value="Genomic_DNA"/>
</dbReference>